<evidence type="ECO:0000256" key="8">
    <source>
        <dbReference type="ARBA" id="ARBA00022723"/>
    </source>
</evidence>
<feature type="binding site" evidence="20">
    <location>
        <position position="136"/>
    </location>
    <ligand>
        <name>[2Fe-2S] cluster</name>
        <dbReference type="ChEBI" id="CHEBI:190135"/>
        <label>2</label>
    </ligand>
</feature>
<dbReference type="Pfam" id="PF01799">
    <property type="entry name" value="Fer2_2"/>
    <property type="match status" value="1"/>
</dbReference>
<feature type="binding site" evidence="20">
    <location>
        <position position="67"/>
    </location>
    <ligand>
        <name>[2Fe-2S] cluster</name>
        <dbReference type="ChEBI" id="CHEBI:190135"/>
        <label>1</label>
    </ligand>
</feature>
<evidence type="ECO:0000256" key="14">
    <source>
        <dbReference type="ARBA" id="ARBA00023140"/>
    </source>
</evidence>
<dbReference type="Pfam" id="PF02738">
    <property type="entry name" value="MoCoBD_1"/>
    <property type="match status" value="1"/>
</dbReference>
<keyword evidence="9 19" id="KW-0274">FAD</keyword>
<protein>
    <recommendedName>
        <fullName evidence="4">xanthine dehydrogenase</fullName>
        <ecNumber evidence="4">1.17.1.4</ecNumber>
    </recommendedName>
</protein>
<sequence>MAPGLIDPQPAVAPEGQRTLASVTGDYYDTITFYLNGTRVSLDTADPEITLLEYLRGIGLTGTKLGCAEGGCGACTVVVSQYNPTSNQIYHASVNACLAPLVSVDGKHVITVEGIGNVKNPHPAQERIAKGNGSQCGFCTPGIVMSLYALLRNNEHPSELEVEEAFDGNLCRCTGYRPILDAAQTFSAGKGCGMSKANGGSGCCQEKNGTNGTNGGGCGKNGDTNGSNGHDQPIKRFTPPGFIEYNPDTQLIFPSALRKHEFRPLAFGNKRKRWFRPVTLQQLLEIKSVYPSAKIIGGSTETQIEVKFKAMQYSVSVYVGDIAELRGYTFTDDHLEVGGNVTLTDLEDLTDRAVEHYGPERGQVFAAIHKQIKYFAGRQIRNVGTPAGNLATASPISDLNPVLVASNGVLVAKSAEKTVEIKMSEFFKGYRVTALPPDAIIAAIRIPVLKAKGEYMRAYKQAKRKDDDIAIVNAALRVRLDDSNVVEDCSLVYGGMAPITIAAKKAMSYLQGKTFTDPKTLEGVMNALELDFDLRFGVPGGMATYRKSLALGFFYRFYHEVRSALNPEDAEVDQDAMAEIEREISKGYKDHTVGAAYEKKIIGKEQPHVAAMKQCTGEAQYTDDIPLQRNELYGCLVLSTKAHAKILSVDASPALETVPGVVDYVDHRDLPSPEANWWGAPNCDETFFALDEVFSAGQPIGMVLATSAKIAEAGARAVRVAYEELPAIFTIEEAIAAESYFDHYRYIHDGDVEKAFAEADHVFEGVARMGGQEHFYLETNACVAIPKPEDGEMEIWSSTQNPSETQAYVSQVTGVAANKIVSKVKRLGGGFGGKETRSIQLAAICATAANKVKRPVRCMLNRDEDILTSGQRHPFLARWKVAVNKDGKLQALDTDVFNNGGWCQDLSGAVVDRALSHIDGCYKWKAVHVRGRVCKTNTVSNTAFRGFGGPQGMFIAETYMEEVADRLGMPVEKLREINFYKTDEPTHFRQKLKDWYVPLMYKQVLEESDYDRRKKEAEEFNKKSKWKKRGLSIIPTKFGISFTALFLNQAGALVHIYHDGSILVAHGGTEMGQGLHTKMTMICAEALNVPLETVFISETATNTVANGSSTAASASSDLNGYAIWNACTQLNERLAPYREKMGPDATMKDIAHAAYFDRVNLSANGFYKTPDIGYVWGPNTGQMFFYFTQGVASAEVEVDTLTGDWTCRRADVKMDVGRSINPAIDYGQIEGAFVQGLGLFTLEESLWHRASGQIFTKGPGAYKIPGFRDIPQDFNVSLLKDVNWENLRTIQRSRGVGEPPLFLGSCVFFAIRDALKAARKEWGVEEVLSLRSPATVERIRISCADPIIRRAHVAPLEGEKSFFISIYEKGITDAGTERHANKILANAGEQPKAPLELLYWLAQDLLVPVDLLQDAALPGHLDSKTFGTFFHQRHLLGDMASTATNSTAVGSDSSRAQTEARAAVQASLRSAGSAYDVKYQRRATDLHSNARAISKQEDQLKKNTAALAKESDKWQKDLDKATKGLNEFGDLQNWAEMMERDFLVLVETLRLVEGTEATESASGGSRWR</sequence>
<dbReference type="SMART" id="SM01008">
    <property type="entry name" value="Ald_Xan_dh_C"/>
    <property type="match status" value="1"/>
</dbReference>
<dbReference type="FunFam" id="3.30.465.10:FF:000004">
    <property type="entry name" value="Xanthine dehydrogenase/oxidase"/>
    <property type="match status" value="1"/>
</dbReference>
<keyword evidence="12 20" id="KW-0411">Iron-sulfur</keyword>
<dbReference type="EC" id="1.17.1.4" evidence="4"/>
<keyword evidence="11 20" id="KW-0408">Iron</keyword>
<keyword evidence="8 20" id="KW-0479">Metal-binding</keyword>
<dbReference type="GO" id="GO:0004854">
    <property type="term" value="F:xanthine dehydrogenase activity"/>
    <property type="evidence" value="ECO:0007669"/>
    <property type="project" value="UniProtKB-EC"/>
</dbReference>
<keyword evidence="13" id="KW-0520">NAD</keyword>
<evidence type="ECO:0000256" key="1">
    <source>
        <dbReference type="ARBA" id="ARBA00001974"/>
    </source>
</evidence>
<dbReference type="GO" id="GO:0005506">
    <property type="term" value="F:iron ion binding"/>
    <property type="evidence" value="ECO:0007669"/>
    <property type="project" value="InterPro"/>
</dbReference>
<dbReference type="GO" id="GO:0051537">
    <property type="term" value="F:2 iron, 2 sulfur cluster binding"/>
    <property type="evidence" value="ECO:0007669"/>
    <property type="project" value="UniProtKB-KW"/>
</dbReference>
<feature type="binding site" evidence="20">
    <location>
        <position position="831"/>
    </location>
    <ligand>
        <name>Mo-molybdopterin</name>
        <dbReference type="ChEBI" id="CHEBI:71302"/>
    </ligand>
    <ligandPart>
        <name>Mo</name>
        <dbReference type="ChEBI" id="CHEBI:28685"/>
    </ligandPart>
</feature>
<dbReference type="SUPFAM" id="SSF56176">
    <property type="entry name" value="FAD-binding/transporter-associated domain-like"/>
    <property type="match status" value="1"/>
</dbReference>
<dbReference type="SUPFAM" id="SSF54665">
    <property type="entry name" value="CO dehydrogenase molybdoprotein N-domain-like"/>
    <property type="match status" value="1"/>
</dbReference>
<dbReference type="Gene3D" id="3.30.365.10">
    <property type="entry name" value="Aldehyde oxidase/xanthine dehydrogenase, molybdopterin binding domain"/>
    <property type="match status" value="4"/>
</dbReference>
<dbReference type="SUPFAM" id="SSF54292">
    <property type="entry name" value="2Fe-2S ferredoxin-like"/>
    <property type="match status" value="1"/>
</dbReference>
<dbReference type="InterPro" id="IPR036884">
    <property type="entry name" value="2Fe-2S-bd_dom_sf"/>
</dbReference>
<dbReference type="PROSITE" id="PS51085">
    <property type="entry name" value="2FE2S_FER_2"/>
    <property type="match status" value="1"/>
</dbReference>
<dbReference type="PANTHER" id="PTHR45444">
    <property type="entry name" value="XANTHINE DEHYDROGENASE"/>
    <property type="match status" value="1"/>
</dbReference>
<feature type="binding site" evidence="20">
    <location>
        <position position="1112"/>
    </location>
    <ligand>
        <name>Mo-molybdopterin</name>
        <dbReference type="ChEBI" id="CHEBI:71302"/>
    </ligand>
    <ligandPart>
        <name>Mo</name>
        <dbReference type="ChEBI" id="CHEBI:28685"/>
    </ligandPart>
</feature>
<evidence type="ECO:0000256" key="15">
    <source>
        <dbReference type="ARBA" id="ARBA00034078"/>
    </source>
</evidence>
<comment type="catalytic activity">
    <reaction evidence="17">
        <text>hypoxanthine + NAD(+) + H2O = xanthine + NADH + H(+)</text>
        <dbReference type="Rhea" id="RHEA:24670"/>
        <dbReference type="ChEBI" id="CHEBI:15377"/>
        <dbReference type="ChEBI" id="CHEBI:15378"/>
        <dbReference type="ChEBI" id="CHEBI:17368"/>
        <dbReference type="ChEBI" id="CHEBI:17712"/>
        <dbReference type="ChEBI" id="CHEBI:57540"/>
        <dbReference type="ChEBI" id="CHEBI:57945"/>
        <dbReference type="EC" id="1.17.1.4"/>
    </reaction>
</comment>
<dbReference type="STRING" id="329885.A0A4U0URY3"/>
<dbReference type="InterPro" id="IPR016208">
    <property type="entry name" value="Ald_Oxase/xanthine_DH-like"/>
</dbReference>
<evidence type="ECO:0000259" key="22">
    <source>
        <dbReference type="PROSITE" id="PS51387"/>
    </source>
</evidence>
<dbReference type="FunFam" id="3.30.365.10:FF:000004">
    <property type="entry name" value="Xanthine dehydrogenase oxidase"/>
    <property type="match status" value="1"/>
</dbReference>
<dbReference type="InterPro" id="IPR037165">
    <property type="entry name" value="AldOxase/xan_DH_Mopterin-bd_sf"/>
</dbReference>
<dbReference type="GO" id="GO:0006145">
    <property type="term" value="P:purine nucleobase catabolic process"/>
    <property type="evidence" value="ECO:0007669"/>
    <property type="project" value="UniProtKB-ARBA"/>
</dbReference>
<feature type="binding site" evidence="19">
    <location>
        <position position="913"/>
    </location>
    <ligand>
        <name>substrate</name>
    </ligand>
</feature>
<evidence type="ECO:0000256" key="16">
    <source>
        <dbReference type="ARBA" id="ARBA00049017"/>
    </source>
</evidence>
<dbReference type="InterPro" id="IPR006058">
    <property type="entry name" value="2Fe2S_fd_BS"/>
</dbReference>
<dbReference type="Proteomes" id="UP000310066">
    <property type="component" value="Unassembled WGS sequence"/>
</dbReference>
<dbReference type="FunFam" id="3.30.43.10:FF:000001">
    <property type="entry name" value="Xanthine dehydrogenase/oxidase"/>
    <property type="match status" value="1"/>
</dbReference>
<keyword evidence="7 20" id="KW-0001">2Fe-2S</keyword>
<dbReference type="InterPro" id="IPR000674">
    <property type="entry name" value="Ald_Oxase/Xan_DH_a/b"/>
</dbReference>
<feature type="binding site" evidence="19">
    <location>
        <position position="1043"/>
    </location>
    <ligand>
        <name>substrate</name>
    </ligand>
</feature>
<feature type="binding site" evidence="19">
    <location>
        <position position="460"/>
    </location>
    <ligand>
        <name>FAD</name>
        <dbReference type="ChEBI" id="CHEBI:57692"/>
    </ligand>
</feature>
<feature type="binding site" evidence="20">
    <location>
        <position position="945"/>
    </location>
    <ligand>
        <name>Mo-molybdopterin</name>
        <dbReference type="ChEBI" id="CHEBI:71302"/>
    </ligand>
    <ligandPart>
        <name>Mo</name>
        <dbReference type="ChEBI" id="CHEBI:28685"/>
    </ligandPart>
</feature>
<evidence type="ECO:0000256" key="17">
    <source>
        <dbReference type="ARBA" id="ARBA00049517"/>
    </source>
</evidence>
<evidence type="ECO:0000256" key="5">
    <source>
        <dbReference type="ARBA" id="ARBA00022505"/>
    </source>
</evidence>
<feature type="binding site" evidence="20">
    <location>
        <position position="97"/>
    </location>
    <ligand>
        <name>[2Fe-2S] cluster</name>
        <dbReference type="ChEBI" id="CHEBI:190135"/>
        <label>1</label>
    </ligand>
</feature>
<evidence type="ECO:0000256" key="19">
    <source>
        <dbReference type="PIRSR" id="PIRSR000127-2"/>
    </source>
</evidence>
<comment type="cofactor">
    <cofactor evidence="20">
        <name>Mo-molybdopterin</name>
        <dbReference type="ChEBI" id="CHEBI:71302"/>
    </cofactor>
    <text evidence="20">Binds 1 Mo-molybdopterin (Mo-MPT) cofactor per subunit.</text>
</comment>
<feature type="binding site" evidence="20">
    <location>
        <position position="173"/>
    </location>
    <ligand>
        <name>[2Fe-2S] cluster</name>
        <dbReference type="ChEBI" id="CHEBI:190135"/>
        <label>2</label>
    </ligand>
</feature>
<keyword evidence="5 20" id="KW-0500">Molybdenum</keyword>
<dbReference type="PIRSF" id="PIRSF000127">
    <property type="entry name" value="Xanthine_DH"/>
    <property type="match status" value="1"/>
</dbReference>
<dbReference type="FunFam" id="3.10.20.30:FF:000015">
    <property type="entry name" value="Aldehyde oxidase 1"/>
    <property type="match status" value="1"/>
</dbReference>
<comment type="caution">
    <text evidence="23">The sequence shown here is derived from an EMBL/GenBank/DDBJ whole genome shotgun (WGS) entry which is preliminary data.</text>
</comment>
<feature type="domain" description="FAD-binding PCMH-type" evidence="22">
    <location>
        <begin position="267"/>
        <end position="451"/>
    </location>
</feature>
<dbReference type="Gene3D" id="3.90.1170.50">
    <property type="entry name" value="Aldehyde oxidase/xanthine dehydrogenase, a/b hammerhead"/>
    <property type="match status" value="1"/>
</dbReference>
<keyword evidence="6" id="KW-0285">Flavoprotein</keyword>
<dbReference type="InterPro" id="IPR046867">
    <property type="entry name" value="AldOxase/xan_DH_MoCoBD2"/>
</dbReference>
<accession>A0A4U0URY3</accession>
<dbReference type="Gene3D" id="3.10.20.30">
    <property type="match status" value="1"/>
</dbReference>
<dbReference type="InterPro" id="IPR002346">
    <property type="entry name" value="Mopterin_DH_FAD-bd"/>
</dbReference>
<evidence type="ECO:0000256" key="2">
    <source>
        <dbReference type="ARBA" id="ARBA00004275"/>
    </source>
</evidence>
<dbReference type="FunFam" id="3.30.365.10:FF:000002">
    <property type="entry name" value="Xanthine dehydrogenase oxidase"/>
    <property type="match status" value="1"/>
</dbReference>
<feature type="domain" description="2Fe-2S ferredoxin-type" evidence="21">
    <location>
        <begin position="29"/>
        <end position="115"/>
    </location>
</feature>
<dbReference type="InterPro" id="IPR016166">
    <property type="entry name" value="FAD-bd_PCMH"/>
</dbReference>
<dbReference type="PANTHER" id="PTHR45444:SF3">
    <property type="entry name" value="XANTHINE DEHYDROGENASE"/>
    <property type="match status" value="1"/>
</dbReference>
<dbReference type="NCBIfam" id="TIGR02963">
    <property type="entry name" value="xanthine_xdhA"/>
    <property type="match status" value="1"/>
</dbReference>
<dbReference type="FunFam" id="3.30.365.10:FF:000001">
    <property type="entry name" value="Xanthine dehydrogenase oxidase"/>
    <property type="match status" value="1"/>
</dbReference>
<dbReference type="InterPro" id="IPR036683">
    <property type="entry name" value="CO_DH_flav_C_dom_sf"/>
</dbReference>
<feature type="binding site" evidence="20">
    <location>
        <position position="139"/>
    </location>
    <ligand>
        <name>[2Fe-2S] cluster</name>
        <dbReference type="ChEBI" id="CHEBI:190135"/>
        <label>2</label>
    </ligand>
</feature>
<dbReference type="InterPro" id="IPR036010">
    <property type="entry name" value="2Fe-2S_ferredoxin-like_sf"/>
</dbReference>
<dbReference type="GO" id="GO:0071949">
    <property type="term" value="F:FAD binding"/>
    <property type="evidence" value="ECO:0007669"/>
    <property type="project" value="InterPro"/>
</dbReference>
<dbReference type="InterPro" id="IPR036856">
    <property type="entry name" value="Ald_Oxase/Xan_DH_a/b_sf"/>
</dbReference>
<evidence type="ECO:0000256" key="4">
    <source>
        <dbReference type="ARBA" id="ARBA00013123"/>
    </source>
</evidence>
<evidence type="ECO:0000256" key="13">
    <source>
        <dbReference type="ARBA" id="ARBA00023027"/>
    </source>
</evidence>
<dbReference type="SMART" id="SM01092">
    <property type="entry name" value="CO_deh_flav_C"/>
    <property type="match status" value="1"/>
</dbReference>
<proteinExistence type="inferred from homology"/>
<feature type="binding site" evidence="20">
    <location>
        <position position="72"/>
    </location>
    <ligand>
        <name>[2Fe-2S] cluster</name>
        <dbReference type="ChEBI" id="CHEBI:190135"/>
        <label>1</label>
    </ligand>
</feature>
<name>A0A4U0URY3_9PEZI</name>
<evidence type="ECO:0000256" key="12">
    <source>
        <dbReference type="ARBA" id="ARBA00023014"/>
    </source>
</evidence>
<comment type="cofactor">
    <cofactor evidence="15">
        <name>[2Fe-2S] cluster</name>
        <dbReference type="ChEBI" id="CHEBI:190135"/>
    </cofactor>
</comment>
<feature type="binding site" evidence="19">
    <location>
        <position position="835"/>
    </location>
    <ligand>
        <name>substrate</name>
    </ligand>
</feature>
<dbReference type="InterPro" id="IPR014307">
    <property type="entry name" value="Xanthine_DH_ssu"/>
</dbReference>
<dbReference type="FunFam" id="3.90.1170.50:FF:000001">
    <property type="entry name" value="Aldehyde oxidase 1"/>
    <property type="match status" value="1"/>
</dbReference>
<comment type="similarity">
    <text evidence="3">Belongs to the xanthine dehydrogenase family.</text>
</comment>
<dbReference type="Pfam" id="PF01315">
    <property type="entry name" value="Ald_Xan_dh_C"/>
    <property type="match status" value="1"/>
</dbReference>
<evidence type="ECO:0000256" key="6">
    <source>
        <dbReference type="ARBA" id="ARBA00022630"/>
    </source>
</evidence>
<feature type="binding site" evidence="19">
    <location>
        <position position="375"/>
    </location>
    <ligand>
        <name>FAD</name>
        <dbReference type="ChEBI" id="CHEBI:57692"/>
    </ligand>
</feature>
<dbReference type="InterPro" id="IPR036318">
    <property type="entry name" value="FAD-bd_PCMH-like_sf"/>
</dbReference>
<evidence type="ECO:0000256" key="18">
    <source>
        <dbReference type="PIRSR" id="PIRSR000127-1"/>
    </source>
</evidence>
<dbReference type="Gene3D" id="3.30.465.10">
    <property type="match status" value="1"/>
</dbReference>
<dbReference type="PROSITE" id="PS51387">
    <property type="entry name" value="FAD_PCMH"/>
    <property type="match status" value="1"/>
</dbReference>
<evidence type="ECO:0000256" key="7">
    <source>
        <dbReference type="ARBA" id="ARBA00022714"/>
    </source>
</evidence>
<reference evidence="23 24" key="1">
    <citation type="submission" date="2017-03" db="EMBL/GenBank/DDBJ databases">
        <title>Genomes of endolithic fungi from Antarctica.</title>
        <authorList>
            <person name="Coleine C."/>
            <person name="Masonjones S."/>
            <person name="Stajich J.E."/>
        </authorList>
    </citation>
    <scope>NUCLEOTIDE SEQUENCE [LARGE SCALE GENOMIC DNA]</scope>
    <source>
        <strain evidence="23 24">CCFEE 5311</strain>
    </source>
</reference>
<dbReference type="GO" id="GO:0005777">
    <property type="term" value="C:peroxisome"/>
    <property type="evidence" value="ECO:0007669"/>
    <property type="project" value="UniProtKB-SubCell"/>
</dbReference>
<dbReference type="EMBL" id="NAJP01000049">
    <property type="protein sequence ID" value="TKA37796.1"/>
    <property type="molecule type" value="Genomic_DNA"/>
</dbReference>
<dbReference type="SUPFAM" id="SSF56003">
    <property type="entry name" value="Molybdenum cofactor-binding domain"/>
    <property type="match status" value="1"/>
</dbReference>
<dbReference type="InterPro" id="IPR001041">
    <property type="entry name" value="2Fe-2S_ferredoxin-type"/>
</dbReference>
<dbReference type="InterPro" id="IPR005107">
    <property type="entry name" value="CO_DH_flav_C"/>
</dbReference>
<dbReference type="Pfam" id="PF00941">
    <property type="entry name" value="FAD_binding_5"/>
    <property type="match status" value="1"/>
</dbReference>
<dbReference type="Gene3D" id="3.30.390.50">
    <property type="entry name" value="CO dehydrogenase flavoprotein, C-terminal domain"/>
    <property type="match status" value="1"/>
</dbReference>
<dbReference type="Gene3D" id="3.30.43.10">
    <property type="entry name" value="Uridine Diphospho-n-acetylenolpyruvylglucosamine Reductase, domain 2"/>
    <property type="match status" value="1"/>
</dbReference>
<dbReference type="PROSITE" id="PS00197">
    <property type="entry name" value="2FE2S_FER_1"/>
    <property type="match status" value="1"/>
</dbReference>
<keyword evidence="14" id="KW-0576">Peroxisome</keyword>
<comment type="cofactor">
    <cofactor evidence="1 19">
        <name>FAD</name>
        <dbReference type="ChEBI" id="CHEBI:57692"/>
    </cofactor>
</comment>
<dbReference type="InterPro" id="IPR016167">
    <property type="entry name" value="FAD-bd_PCMH_sub1"/>
</dbReference>
<dbReference type="Pfam" id="PF20256">
    <property type="entry name" value="MoCoBD_2"/>
    <property type="match status" value="1"/>
</dbReference>
<dbReference type="InterPro" id="IPR008274">
    <property type="entry name" value="AldOxase/xan_DH_MoCoBD1"/>
</dbReference>
<keyword evidence="10" id="KW-0560">Oxidoreductase</keyword>
<dbReference type="InterPro" id="IPR012675">
    <property type="entry name" value="Beta-grasp_dom_sf"/>
</dbReference>
<dbReference type="Pfam" id="PF00111">
    <property type="entry name" value="Fer2"/>
    <property type="match status" value="1"/>
</dbReference>
<evidence type="ECO:0000313" key="23">
    <source>
        <dbReference type="EMBL" id="TKA37796.1"/>
    </source>
</evidence>
<dbReference type="OrthoDB" id="8300278at2759"/>
<evidence type="ECO:0000259" key="21">
    <source>
        <dbReference type="PROSITE" id="PS51085"/>
    </source>
</evidence>
<feature type="active site" description="Proton acceptor" evidence="18">
    <location>
        <position position="1298"/>
    </location>
</feature>
<evidence type="ECO:0000256" key="9">
    <source>
        <dbReference type="ARBA" id="ARBA00022827"/>
    </source>
</evidence>
<dbReference type="SUPFAM" id="SSF47741">
    <property type="entry name" value="CO dehydrogenase ISP C-domain like"/>
    <property type="match status" value="1"/>
</dbReference>
<dbReference type="Pfam" id="PF03450">
    <property type="entry name" value="CO_deh_flav_C"/>
    <property type="match status" value="1"/>
</dbReference>
<gene>
    <name evidence="23" type="ORF">B0A54_09798</name>
</gene>
<evidence type="ECO:0000256" key="20">
    <source>
        <dbReference type="PIRSR" id="PIRSR000127-3"/>
    </source>
</evidence>
<organism evidence="23 24">
    <name type="scientific">Friedmanniomyces endolithicus</name>
    <dbReference type="NCBI Taxonomy" id="329885"/>
    <lineage>
        <taxon>Eukaryota</taxon>
        <taxon>Fungi</taxon>
        <taxon>Dikarya</taxon>
        <taxon>Ascomycota</taxon>
        <taxon>Pezizomycotina</taxon>
        <taxon>Dothideomycetes</taxon>
        <taxon>Dothideomycetidae</taxon>
        <taxon>Mycosphaerellales</taxon>
        <taxon>Teratosphaeriaceae</taxon>
        <taxon>Friedmanniomyces</taxon>
    </lineage>
</organism>
<feature type="binding site" evidence="20">
    <location>
        <position position="75"/>
    </location>
    <ligand>
        <name>[2Fe-2S] cluster</name>
        <dbReference type="ChEBI" id="CHEBI:190135"/>
        <label>1</label>
    </ligand>
</feature>
<feature type="binding site" evidence="19">
    <location>
        <position position="398"/>
    </location>
    <ligand>
        <name>FAD</name>
        <dbReference type="ChEBI" id="CHEBI:57692"/>
    </ligand>
</feature>
<comment type="subcellular location">
    <subcellularLocation>
        <location evidence="2">Peroxisome</location>
    </subcellularLocation>
</comment>
<feature type="binding site" evidence="19">
    <location>
        <position position="947"/>
    </location>
    <ligand>
        <name>substrate</name>
    </ligand>
</feature>
<dbReference type="InterPro" id="IPR016169">
    <property type="entry name" value="FAD-bd_PCMH_sub2"/>
</dbReference>
<feature type="binding site" evidence="20">
    <location>
        <position position="171"/>
    </location>
    <ligand>
        <name>[2Fe-2S] cluster</name>
        <dbReference type="ChEBI" id="CHEBI:190135"/>
        <label>2</label>
    </ligand>
</feature>
<dbReference type="FunFam" id="3.30.365.10:FF:000003">
    <property type="entry name" value="Aldehyde oxidase 1"/>
    <property type="match status" value="1"/>
</dbReference>
<dbReference type="InterPro" id="IPR002888">
    <property type="entry name" value="2Fe-2S-bd"/>
</dbReference>
<evidence type="ECO:0000256" key="11">
    <source>
        <dbReference type="ARBA" id="ARBA00023004"/>
    </source>
</evidence>
<dbReference type="Gene3D" id="1.10.150.120">
    <property type="entry name" value="[2Fe-2S]-binding domain"/>
    <property type="match status" value="1"/>
</dbReference>
<dbReference type="SUPFAM" id="SSF55447">
    <property type="entry name" value="CO dehydrogenase flavoprotein C-terminal domain-like"/>
    <property type="match status" value="1"/>
</dbReference>
<dbReference type="Pfam" id="PF06320">
    <property type="entry name" value="GCN5L1"/>
    <property type="match status" value="1"/>
</dbReference>
<evidence type="ECO:0000256" key="10">
    <source>
        <dbReference type="ARBA" id="ARBA00023002"/>
    </source>
</evidence>
<comment type="catalytic activity">
    <reaction evidence="16">
        <text>xanthine + NAD(+) + H2O = urate + NADH + H(+)</text>
        <dbReference type="Rhea" id="RHEA:16669"/>
        <dbReference type="ChEBI" id="CHEBI:15377"/>
        <dbReference type="ChEBI" id="CHEBI:15378"/>
        <dbReference type="ChEBI" id="CHEBI:17712"/>
        <dbReference type="ChEBI" id="CHEBI:17775"/>
        <dbReference type="ChEBI" id="CHEBI:57540"/>
        <dbReference type="ChEBI" id="CHEBI:57945"/>
        <dbReference type="EC" id="1.17.1.4"/>
    </reaction>
</comment>
<comment type="cofactor">
    <cofactor evidence="20">
        <name>[2Fe-2S] cluster</name>
        <dbReference type="ChEBI" id="CHEBI:190135"/>
    </cofactor>
    <text evidence="20">Binds 2 [2Fe-2S] clusters.</text>
</comment>
<dbReference type="CDD" id="cd00207">
    <property type="entry name" value="fer2"/>
    <property type="match status" value="1"/>
</dbReference>
<feature type="binding site" evidence="20">
    <location>
        <position position="800"/>
    </location>
    <ligand>
        <name>Mo-molybdopterin</name>
        <dbReference type="ChEBI" id="CHEBI:71302"/>
    </ligand>
    <ligandPart>
        <name>Mo</name>
        <dbReference type="ChEBI" id="CHEBI:28685"/>
    </ligandPart>
</feature>
<evidence type="ECO:0000313" key="24">
    <source>
        <dbReference type="Proteomes" id="UP000310066"/>
    </source>
</evidence>
<evidence type="ECO:0000256" key="3">
    <source>
        <dbReference type="ARBA" id="ARBA00006849"/>
    </source>
</evidence>